<dbReference type="EMBL" id="JWZT01004982">
    <property type="protein sequence ID" value="KII62431.1"/>
    <property type="molecule type" value="Genomic_DNA"/>
</dbReference>
<accession>A0A0C2MLC3</accession>
<name>A0A0C2MLC3_THEKT</name>
<keyword evidence="2" id="KW-1185">Reference proteome</keyword>
<comment type="caution">
    <text evidence="1">The sequence shown here is derived from an EMBL/GenBank/DDBJ whole genome shotgun (WGS) entry which is preliminary data.</text>
</comment>
<evidence type="ECO:0000313" key="2">
    <source>
        <dbReference type="Proteomes" id="UP000031668"/>
    </source>
</evidence>
<organism evidence="1 2">
    <name type="scientific">Thelohanellus kitauei</name>
    <name type="common">Myxosporean</name>
    <dbReference type="NCBI Taxonomy" id="669202"/>
    <lineage>
        <taxon>Eukaryota</taxon>
        <taxon>Metazoa</taxon>
        <taxon>Cnidaria</taxon>
        <taxon>Myxozoa</taxon>
        <taxon>Myxosporea</taxon>
        <taxon>Bivalvulida</taxon>
        <taxon>Platysporina</taxon>
        <taxon>Myxobolidae</taxon>
        <taxon>Thelohanellus</taxon>
    </lineage>
</organism>
<sequence>MNELIIYFIKTEKYFHSVKEHEYYAEAGRVFQRYGMTVVNFFKKTFKVGDVHHMVEILQTAYMAPANFYCKLIHEEITSPKPTIALPYLLIDLQHSGLDTVMKQYQLLYEPFNASRVSSRFENGIKDIVYAILKKYEHQK</sequence>
<dbReference type="AlphaFoldDB" id="A0A0C2MLC3"/>
<proteinExistence type="predicted"/>
<gene>
    <name evidence="1" type="ORF">RF11_16241</name>
</gene>
<reference evidence="1 2" key="1">
    <citation type="journal article" date="2014" name="Genome Biol. Evol.">
        <title>The genome of the myxosporean Thelohanellus kitauei shows adaptations to nutrient acquisition within its fish host.</title>
        <authorList>
            <person name="Yang Y."/>
            <person name="Xiong J."/>
            <person name="Zhou Z."/>
            <person name="Huo F."/>
            <person name="Miao W."/>
            <person name="Ran C."/>
            <person name="Liu Y."/>
            <person name="Zhang J."/>
            <person name="Feng J."/>
            <person name="Wang M."/>
            <person name="Wang M."/>
            <person name="Wang L."/>
            <person name="Yao B."/>
        </authorList>
    </citation>
    <scope>NUCLEOTIDE SEQUENCE [LARGE SCALE GENOMIC DNA]</scope>
    <source>
        <strain evidence="1">Wuqing</strain>
    </source>
</reference>
<evidence type="ECO:0000313" key="1">
    <source>
        <dbReference type="EMBL" id="KII62431.1"/>
    </source>
</evidence>
<protein>
    <submittedName>
        <fullName evidence="1">Uncharacterized protein</fullName>
    </submittedName>
</protein>
<dbReference type="OrthoDB" id="10434755at2759"/>
<dbReference type="Proteomes" id="UP000031668">
    <property type="component" value="Unassembled WGS sequence"/>
</dbReference>